<gene>
    <name evidence="4" type="ORF">GCM10012280_15670</name>
</gene>
<evidence type="ECO:0000259" key="3">
    <source>
        <dbReference type="PROSITE" id="PS01031"/>
    </source>
</evidence>
<dbReference type="PANTHER" id="PTHR11527">
    <property type="entry name" value="HEAT-SHOCK PROTEIN 20 FAMILY MEMBER"/>
    <property type="match status" value="1"/>
</dbReference>
<dbReference type="Pfam" id="PF00011">
    <property type="entry name" value="HSP20"/>
    <property type="match status" value="1"/>
</dbReference>
<organism evidence="4 5">
    <name type="scientific">Wenjunlia tyrosinilytica</name>
    <dbReference type="NCBI Taxonomy" id="1544741"/>
    <lineage>
        <taxon>Bacteria</taxon>
        <taxon>Bacillati</taxon>
        <taxon>Actinomycetota</taxon>
        <taxon>Actinomycetes</taxon>
        <taxon>Kitasatosporales</taxon>
        <taxon>Streptomycetaceae</taxon>
        <taxon>Wenjunlia</taxon>
    </lineage>
</organism>
<evidence type="ECO:0000313" key="4">
    <source>
        <dbReference type="EMBL" id="GGO84362.1"/>
    </source>
</evidence>
<dbReference type="EMBL" id="BMMS01000005">
    <property type="protein sequence ID" value="GGO84362.1"/>
    <property type="molecule type" value="Genomic_DNA"/>
</dbReference>
<comment type="caution">
    <text evidence="4">The sequence shown here is derived from an EMBL/GenBank/DDBJ whole genome shotgun (WGS) entry which is preliminary data.</text>
</comment>
<dbReference type="InterPro" id="IPR008978">
    <property type="entry name" value="HSP20-like_chaperone"/>
</dbReference>
<sequence>MIGVVAMGTPVRRVRSAGTMQRRPSGVVWTRNPLAEFDELLGQIGGLLESTVESGAAAVAWTPMADVTETDDAYRVEVELAGVGSRDVDVEVNGQEVVVTGEIKEREGRGVLRRGTRRTGRFEYRVVLPGEVRAEDVRADMSEGVLTITVPKVEKAKSRHVEITDRGDG</sequence>
<accession>A0A917ZJB5</accession>
<evidence type="ECO:0000313" key="5">
    <source>
        <dbReference type="Proteomes" id="UP000641932"/>
    </source>
</evidence>
<reference evidence="4" key="1">
    <citation type="journal article" date="2014" name="Int. J. Syst. Evol. Microbiol.">
        <title>Complete genome sequence of Corynebacterium casei LMG S-19264T (=DSM 44701T), isolated from a smear-ripened cheese.</title>
        <authorList>
            <consortium name="US DOE Joint Genome Institute (JGI-PGF)"/>
            <person name="Walter F."/>
            <person name="Albersmeier A."/>
            <person name="Kalinowski J."/>
            <person name="Ruckert C."/>
        </authorList>
    </citation>
    <scope>NUCLEOTIDE SEQUENCE</scope>
    <source>
        <strain evidence="4">CGMCC 4.7201</strain>
    </source>
</reference>
<dbReference type="InterPro" id="IPR002068">
    <property type="entry name" value="A-crystallin/Hsp20_dom"/>
</dbReference>
<dbReference type="PROSITE" id="PS01031">
    <property type="entry name" value="SHSP"/>
    <property type="match status" value="1"/>
</dbReference>
<dbReference type="AlphaFoldDB" id="A0A917ZJB5"/>
<dbReference type="InterPro" id="IPR031107">
    <property type="entry name" value="Small_HSP"/>
</dbReference>
<dbReference type="CDD" id="cd06464">
    <property type="entry name" value="ACD_sHsps-like"/>
    <property type="match status" value="1"/>
</dbReference>
<proteinExistence type="inferred from homology"/>
<protein>
    <recommendedName>
        <fullName evidence="3">SHSP domain-containing protein</fullName>
    </recommendedName>
</protein>
<comment type="similarity">
    <text evidence="1 2">Belongs to the small heat shock protein (HSP20) family.</text>
</comment>
<feature type="domain" description="SHSP" evidence="3">
    <location>
        <begin position="55"/>
        <end position="166"/>
    </location>
</feature>
<dbReference type="SUPFAM" id="SSF49764">
    <property type="entry name" value="HSP20-like chaperones"/>
    <property type="match status" value="1"/>
</dbReference>
<evidence type="ECO:0000256" key="1">
    <source>
        <dbReference type="PROSITE-ProRule" id="PRU00285"/>
    </source>
</evidence>
<name>A0A917ZJB5_9ACTN</name>
<dbReference type="Gene3D" id="2.60.40.790">
    <property type="match status" value="1"/>
</dbReference>
<keyword evidence="5" id="KW-1185">Reference proteome</keyword>
<dbReference type="Proteomes" id="UP000641932">
    <property type="component" value="Unassembled WGS sequence"/>
</dbReference>
<reference evidence="4" key="2">
    <citation type="submission" date="2020-09" db="EMBL/GenBank/DDBJ databases">
        <authorList>
            <person name="Sun Q."/>
            <person name="Zhou Y."/>
        </authorList>
    </citation>
    <scope>NUCLEOTIDE SEQUENCE</scope>
    <source>
        <strain evidence="4">CGMCC 4.7201</strain>
    </source>
</reference>
<evidence type="ECO:0000256" key="2">
    <source>
        <dbReference type="RuleBase" id="RU003616"/>
    </source>
</evidence>